<keyword evidence="2" id="KW-1185">Reference proteome</keyword>
<evidence type="ECO:0000313" key="2">
    <source>
        <dbReference type="Proteomes" id="UP001189624"/>
    </source>
</evidence>
<protein>
    <submittedName>
        <fullName evidence="1">Uncharacterized protein</fullName>
    </submittedName>
</protein>
<feature type="non-terminal residue" evidence="1">
    <location>
        <position position="1"/>
    </location>
</feature>
<evidence type="ECO:0000313" key="1">
    <source>
        <dbReference type="EMBL" id="CAJ1941883.1"/>
    </source>
</evidence>
<organism evidence="1 2">
    <name type="scientific">Sphenostylis stenocarpa</name>
    <dbReference type="NCBI Taxonomy" id="92480"/>
    <lineage>
        <taxon>Eukaryota</taxon>
        <taxon>Viridiplantae</taxon>
        <taxon>Streptophyta</taxon>
        <taxon>Embryophyta</taxon>
        <taxon>Tracheophyta</taxon>
        <taxon>Spermatophyta</taxon>
        <taxon>Magnoliopsida</taxon>
        <taxon>eudicotyledons</taxon>
        <taxon>Gunneridae</taxon>
        <taxon>Pentapetalae</taxon>
        <taxon>rosids</taxon>
        <taxon>fabids</taxon>
        <taxon>Fabales</taxon>
        <taxon>Fabaceae</taxon>
        <taxon>Papilionoideae</taxon>
        <taxon>50 kb inversion clade</taxon>
        <taxon>NPAAA clade</taxon>
        <taxon>indigoferoid/millettioid clade</taxon>
        <taxon>Phaseoleae</taxon>
        <taxon>Sphenostylis</taxon>
    </lineage>
</organism>
<gene>
    <name evidence="1" type="ORF">AYBTSS11_LOCUS10530</name>
</gene>
<name>A0AA86SJF3_9FABA</name>
<reference evidence="1" key="1">
    <citation type="submission" date="2023-10" db="EMBL/GenBank/DDBJ databases">
        <authorList>
            <person name="Domelevo Entfellner J.-B."/>
        </authorList>
    </citation>
    <scope>NUCLEOTIDE SEQUENCE</scope>
</reference>
<accession>A0AA86SJF3</accession>
<dbReference type="Proteomes" id="UP001189624">
    <property type="component" value="Chromosome 3"/>
</dbReference>
<dbReference type="EMBL" id="OY731400">
    <property type="protein sequence ID" value="CAJ1941883.1"/>
    <property type="molecule type" value="Genomic_DNA"/>
</dbReference>
<sequence>RKTSTVAYEPGPDISVLLQELIVALQITQIEKEEHNPDYHHMKEHGSCKLNDSDILMKLSGITLTLL</sequence>
<dbReference type="AlphaFoldDB" id="A0AA86SJF3"/>
<dbReference type="Gramene" id="rna-AYBTSS11_LOCUS10530">
    <property type="protein sequence ID" value="CAJ1941883.1"/>
    <property type="gene ID" value="gene-AYBTSS11_LOCUS10530"/>
</dbReference>
<proteinExistence type="predicted"/>